<dbReference type="EnsemblPlants" id="MELO3C027843.2.1">
    <property type="protein sequence ID" value="MELO3C027843.2.1"/>
    <property type="gene ID" value="MELO3C027843.2"/>
</dbReference>
<dbReference type="Gramene" id="MELO3C027843.2.1">
    <property type="protein sequence ID" value="MELO3C027843.2.1"/>
    <property type="gene ID" value="MELO3C027843.2"/>
</dbReference>
<evidence type="ECO:0000256" key="1">
    <source>
        <dbReference type="SAM" id="MobiDB-lite"/>
    </source>
</evidence>
<reference evidence="2" key="1">
    <citation type="submission" date="2023-03" db="UniProtKB">
        <authorList>
            <consortium name="EnsemblPlants"/>
        </authorList>
    </citation>
    <scope>IDENTIFICATION</scope>
</reference>
<evidence type="ECO:0000313" key="2">
    <source>
        <dbReference type="EnsemblPlants" id="MELO3C027843.2.1"/>
    </source>
</evidence>
<sequence>MTHGRGAAVLSGKKKEKIGAAIGRRKKKKKGVGGRCAE</sequence>
<feature type="compositionally biased region" description="Basic residues" evidence="1">
    <location>
        <begin position="23"/>
        <end position="32"/>
    </location>
</feature>
<proteinExistence type="predicted"/>
<protein>
    <submittedName>
        <fullName evidence="2">Uncharacterized protein</fullName>
    </submittedName>
</protein>
<name>A0A9I9E2U1_CUCME</name>
<accession>A0A9I9E2U1</accession>
<dbReference type="AlphaFoldDB" id="A0A9I9E2U1"/>
<feature type="region of interest" description="Disordered" evidence="1">
    <location>
        <begin position="1"/>
        <end position="38"/>
    </location>
</feature>
<organism evidence="2">
    <name type="scientific">Cucumis melo</name>
    <name type="common">Muskmelon</name>
    <dbReference type="NCBI Taxonomy" id="3656"/>
    <lineage>
        <taxon>Eukaryota</taxon>
        <taxon>Viridiplantae</taxon>
        <taxon>Streptophyta</taxon>
        <taxon>Embryophyta</taxon>
        <taxon>Tracheophyta</taxon>
        <taxon>Spermatophyta</taxon>
        <taxon>Magnoliopsida</taxon>
        <taxon>eudicotyledons</taxon>
        <taxon>Gunneridae</taxon>
        <taxon>Pentapetalae</taxon>
        <taxon>rosids</taxon>
        <taxon>fabids</taxon>
        <taxon>Cucurbitales</taxon>
        <taxon>Cucurbitaceae</taxon>
        <taxon>Benincaseae</taxon>
        <taxon>Cucumis</taxon>
    </lineage>
</organism>